<name>A0A5B1CBX4_9BACT</name>
<gene>
    <name evidence="7" type="primary">vsr</name>
    <name evidence="7" type="ORF">LF1_11490</name>
</gene>
<dbReference type="InterPro" id="IPR004603">
    <property type="entry name" value="DNA_mismatch_endonuc_vsr"/>
</dbReference>
<accession>A0A5B1CBX4</accession>
<proteinExistence type="inferred from homology"/>
<dbReference type="EMBL" id="VRLW01000001">
    <property type="protein sequence ID" value="KAA1258627.1"/>
    <property type="molecule type" value="Genomic_DNA"/>
</dbReference>
<dbReference type="Gene3D" id="3.40.960.10">
    <property type="entry name" value="VSR Endonuclease"/>
    <property type="match status" value="1"/>
</dbReference>
<sequence>MASVTAKDTKPELVVRKLVHRLGYRYRLHVADLPGKPDLVFKRLRLVIFVNGCFWHQHRGCRKSKLPTMNRSFWTEKLFRNKQRDKQNKRRLTSLGWTYLVIWECETRRIDRLTEKLSRFLTEQEQHAEETNRH</sequence>
<evidence type="ECO:0000256" key="2">
    <source>
        <dbReference type="ARBA" id="ARBA00022759"/>
    </source>
</evidence>
<dbReference type="GO" id="GO:0016787">
    <property type="term" value="F:hydrolase activity"/>
    <property type="evidence" value="ECO:0007669"/>
    <property type="project" value="UniProtKB-KW"/>
</dbReference>
<evidence type="ECO:0000256" key="1">
    <source>
        <dbReference type="ARBA" id="ARBA00022722"/>
    </source>
</evidence>
<evidence type="ECO:0000256" key="3">
    <source>
        <dbReference type="ARBA" id="ARBA00022763"/>
    </source>
</evidence>
<dbReference type="AlphaFoldDB" id="A0A5B1CBX4"/>
<protein>
    <recommendedName>
        <fullName evidence="6">Very short patch repair endonuclease</fullName>
        <ecNumber evidence="6">3.1.-.-</ecNumber>
    </recommendedName>
</protein>
<keyword evidence="3 6" id="KW-0227">DNA damage</keyword>
<dbReference type="Pfam" id="PF03852">
    <property type="entry name" value="Vsr"/>
    <property type="match status" value="1"/>
</dbReference>
<comment type="similarity">
    <text evidence="6">Belongs to the vsr family.</text>
</comment>
<keyword evidence="8" id="KW-1185">Reference proteome</keyword>
<evidence type="ECO:0000256" key="5">
    <source>
        <dbReference type="ARBA" id="ARBA00023204"/>
    </source>
</evidence>
<keyword evidence="2 6" id="KW-0255">Endonuclease</keyword>
<dbReference type="CDD" id="cd00221">
    <property type="entry name" value="Vsr"/>
    <property type="match status" value="1"/>
</dbReference>
<evidence type="ECO:0000313" key="7">
    <source>
        <dbReference type="EMBL" id="KAA1258627.1"/>
    </source>
</evidence>
<dbReference type="GO" id="GO:0006298">
    <property type="term" value="P:mismatch repair"/>
    <property type="evidence" value="ECO:0007669"/>
    <property type="project" value="UniProtKB-UniRule"/>
</dbReference>
<reference evidence="7 8" key="1">
    <citation type="submission" date="2019-08" db="EMBL/GenBank/DDBJ databases">
        <title>Deep-cultivation of Planctomycetes and their phenomic and genomic characterization uncovers novel biology.</title>
        <authorList>
            <person name="Wiegand S."/>
            <person name="Jogler M."/>
            <person name="Boedeker C."/>
            <person name="Pinto D."/>
            <person name="Vollmers J."/>
            <person name="Rivas-Marin E."/>
            <person name="Kohn T."/>
            <person name="Peeters S.H."/>
            <person name="Heuer A."/>
            <person name="Rast P."/>
            <person name="Oberbeckmann S."/>
            <person name="Bunk B."/>
            <person name="Jeske O."/>
            <person name="Meyerdierks A."/>
            <person name="Storesund J.E."/>
            <person name="Kallscheuer N."/>
            <person name="Luecker S."/>
            <person name="Lage O.M."/>
            <person name="Pohl T."/>
            <person name="Merkel B.J."/>
            <person name="Hornburger P."/>
            <person name="Mueller R.-W."/>
            <person name="Bruemmer F."/>
            <person name="Labrenz M."/>
            <person name="Spormann A.M."/>
            <person name="Op Den Camp H."/>
            <person name="Overmann J."/>
            <person name="Amann R."/>
            <person name="Jetten M.S.M."/>
            <person name="Mascher T."/>
            <person name="Medema M.H."/>
            <person name="Devos D.P."/>
            <person name="Kaster A.-K."/>
            <person name="Ovreas L."/>
            <person name="Rohde M."/>
            <person name="Galperin M.Y."/>
            <person name="Jogler C."/>
        </authorList>
    </citation>
    <scope>NUCLEOTIDE SEQUENCE [LARGE SCALE GENOMIC DNA]</scope>
    <source>
        <strain evidence="7 8">LF1</strain>
    </source>
</reference>
<dbReference type="Proteomes" id="UP000322699">
    <property type="component" value="Unassembled WGS sequence"/>
</dbReference>
<dbReference type="EC" id="3.1.-.-" evidence="6"/>
<dbReference type="GO" id="GO:0004519">
    <property type="term" value="F:endonuclease activity"/>
    <property type="evidence" value="ECO:0007669"/>
    <property type="project" value="UniProtKB-KW"/>
</dbReference>
<dbReference type="InterPro" id="IPR011335">
    <property type="entry name" value="Restrct_endonuc-II-like"/>
</dbReference>
<keyword evidence="4 6" id="KW-0378">Hydrolase</keyword>
<dbReference type="SUPFAM" id="SSF52980">
    <property type="entry name" value="Restriction endonuclease-like"/>
    <property type="match status" value="1"/>
</dbReference>
<comment type="function">
    <text evidence="6">May nick specific sequences that contain T:G mispairs resulting from m5C-deamination.</text>
</comment>
<dbReference type="NCBIfam" id="TIGR00632">
    <property type="entry name" value="vsr"/>
    <property type="match status" value="1"/>
</dbReference>
<evidence type="ECO:0000256" key="4">
    <source>
        <dbReference type="ARBA" id="ARBA00022801"/>
    </source>
</evidence>
<keyword evidence="1 6" id="KW-0540">Nuclease</keyword>
<dbReference type="PIRSF" id="PIRSF018267">
    <property type="entry name" value="VSR_endonuc"/>
    <property type="match status" value="1"/>
</dbReference>
<keyword evidence="5 6" id="KW-0234">DNA repair</keyword>
<evidence type="ECO:0000313" key="8">
    <source>
        <dbReference type="Proteomes" id="UP000322699"/>
    </source>
</evidence>
<organism evidence="7 8">
    <name type="scientific">Rubripirellula obstinata</name>
    <dbReference type="NCBI Taxonomy" id="406547"/>
    <lineage>
        <taxon>Bacteria</taxon>
        <taxon>Pseudomonadati</taxon>
        <taxon>Planctomycetota</taxon>
        <taxon>Planctomycetia</taxon>
        <taxon>Pirellulales</taxon>
        <taxon>Pirellulaceae</taxon>
        <taxon>Rubripirellula</taxon>
    </lineage>
</organism>
<comment type="caution">
    <text evidence="7">The sequence shown here is derived from an EMBL/GenBank/DDBJ whole genome shotgun (WGS) entry which is preliminary data.</text>
</comment>
<evidence type="ECO:0000256" key="6">
    <source>
        <dbReference type="PIRNR" id="PIRNR018267"/>
    </source>
</evidence>